<keyword evidence="3" id="KW-1185">Reference proteome</keyword>
<accession>A0A8X6J575</accession>
<evidence type="ECO:0000313" key="2">
    <source>
        <dbReference type="EMBL" id="GFS36406.1"/>
    </source>
</evidence>
<comment type="caution">
    <text evidence="2">The sequence shown here is derived from an EMBL/GenBank/DDBJ whole genome shotgun (WGS) entry which is preliminary data.</text>
</comment>
<dbReference type="InterPro" id="IPR026983">
    <property type="entry name" value="DHC"/>
</dbReference>
<dbReference type="GO" id="GO:0045505">
    <property type="term" value="F:dynein intermediate chain binding"/>
    <property type="evidence" value="ECO:0007669"/>
    <property type="project" value="InterPro"/>
</dbReference>
<proteinExistence type="predicted"/>
<dbReference type="Gene3D" id="3.10.490.20">
    <property type="match status" value="1"/>
</dbReference>
<gene>
    <name evidence="2" type="primary">DNAH3</name>
    <name evidence="2" type="ORF">TNIN_314501</name>
</gene>
<dbReference type="GO" id="GO:0030286">
    <property type="term" value="C:dynein complex"/>
    <property type="evidence" value="ECO:0007669"/>
    <property type="project" value="InterPro"/>
</dbReference>
<dbReference type="PANTHER" id="PTHR46961">
    <property type="entry name" value="DYNEIN HEAVY CHAIN 1, AXONEMAL-LIKE PROTEIN"/>
    <property type="match status" value="1"/>
</dbReference>
<dbReference type="OrthoDB" id="6428327at2759"/>
<feature type="domain" description="Dynein heavy chain C-terminal" evidence="1">
    <location>
        <begin position="47"/>
        <end position="116"/>
    </location>
</feature>
<reference evidence="2" key="1">
    <citation type="submission" date="2020-08" db="EMBL/GenBank/DDBJ databases">
        <title>Multicomponent nature underlies the extraordinary mechanical properties of spider dragline silk.</title>
        <authorList>
            <person name="Kono N."/>
            <person name="Nakamura H."/>
            <person name="Mori M."/>
            <person name="Yoshida Y."/>
            <person name="Ohtoshi R."/>
            <person name="Malay A.D."/>
            <person name="Moran D.A.P."/>
            <person name="Tomita M."/>
            <person name="Numata K."/>
            <person name="Arakawa K."/>
        </authorList>
    </citation>
    <scope>NUCLEOTIDE SEQUENCE</scope>
</reference>
<evidence type="ECO:0000313" key="3">
    <source>
        <dbReference type="Proteomes" id="UP000886998"/>
    </source>
</evidence>
<name>A0A8X6J575_9ARAC</name>
<dbReference type="Proteomes" id="UP000886998">
    <property type="component" value="Unassembled WGS sequence"/>
</dbReference>
<dbReference type="AlphaFoldDB" id="A0A8X6J575"/>
<protein>
    <submittedName>
        <fullName evidence="2">Dynein heavy chain 3, axonemal</fullName>
    </submittedName>
</protein>
<sequence>MSFNSEILVILSTCGKEGLRLIKSTLKETILAWCGNWRVGHLLKYQTRHLPQIWIKPGKRNEFIYSASYSCPVYKTSARRGTLSTTGHSTNFVMMIDLPSRKPEKHWINRGVAALCQLSD</sequence>
<organism evidence="2 3">
    <name type="scientific">Trichonephila inaurata madagascariensis</name>
    <dbReference type="NCBI Taxonomy" id="2747483"/>
    <lineage>
        <taxon>Eukaryota</taxon>
        <taxon>Metazoa</taxon>
        <taxon>Ecdysozoa</taxon>
        <taxon>Arthropoda</taxon>
        <taxon>Chelicerata</taxon>
        <taxon>Arachnida</taxon>
        <taxon>Araneae</taxon>
        <taxon>Araneomorphae</taxon>
        <taxon>Entelegynae</taxon>
        <taxon>Araneoidea</taxon>
        <taxon>Nephilidae</taxon>
        <taxon>Trichonephila</taxon>
        <taxon>Trichonephila inaurata</taxon>
    </lineage>
</organism>
<dbReference type="InterPro" id="IPR043160">
    <property type="entry name" value="Dynein_C_barrel"/>
</dbReference>
<dbReference type="Pfam" id="PF18199">
    <property type="entry name" value="Dynein_C"/>
    <property type="match status" value="1"/>
</dbReference>
<dbReference type="PANTHER" id="PTHR46961:SF13">
    <property type="entry name" value="DYNEIN AXONEMAL HEAVY CHAIN 3"/>
    <property type="match status" value="1"/>
</dbReference>
<dbReference type="GO" id="GO:0051959">
    <property type="term" value="F:dynein light intermediate chain binding"/>
    <property type="evidence" value="ECO:0007669"/>
    <property type="project" value="InterPro"/>
</dbReference>
<dbReference type="GO" id="GO:0007018">
    <property type="term" value="P:microtubule-based movement"/>
    <property type="evidence" value="ECO:0007669"/>
    <property type="project" value="InterPro"/>
</dbReference>
<dbReference type="EMBL" id="BMAV01024825">
    <property type="protein sequence ID" value="GFS36406.1"/>
    <property type="molecule type" value="Genomic_DNA"/>
</dbReference>
<dbReference type="InterPro" id="IPR041228">
    <property type="entry name" value="Dynein_C"/>
</dbReference>
<evidence type="ECO:0000259" key="1">
    <source>
        <dbReference type="Pfam" id="PF18199"/>
    </source>
</evidence>